<feature type="domain" description="HTH tetR-type" evidence="5">
    <location>
        <begin position="1"/>
        <end position="50"/>
    </location>
</feature>
<sequence>MRVFWHRGYEGTSLSDLTTAMGIASPSLYAAFGGKEALFREAVERYRERYGQPWREAPTAFEEVGDWLRTSARRFVDQNRPRGCMVVLSGINCTDQNQPVRDFLAVKRRENLELLRARLERGVADGDVPENADLDGMVRFYGTVLHGLSIQALDGAEEDELVSVVENAMACWPRFTHEEGVAPA</sequence>
<dbReference type="InterPro" id="IPR001647">
    <property type="entry name" value="HTH_TetR"/>
</dbReference>
<dbReference type="PANTHER" id="PTHR47506:SF1">
    <property type="entry name" value="HTH-TYPE TRANSCRIPTIONAL REGULATOR YJDC"/>
    <property type="match status" value="1"/>
</dbReference>
<organism evidence="6 7">
    <name type="scientific">Amycolatopsis acididurans</name>
    <dbReference type="NCBI Taxonomy" id="2724524"/>
    <lineage>
        <taxon>Bacteria</taxon>
        <taxon>Bacillati</taxon>
        <taxon>Actinomycetota</taxon>
        <taxon>Actinomycetes</taxon>
        <taxon>Pseudonocardiales</taxon>
        <taxon>Pseudonocardiaceae</taxon>
        <taxon>Amycolatopsis</taxon>
    </lineage>
</organism>
<protein>
    <submittedName>
        <fullName evidence="6">TetR/AcrR family transcriptional regulator</fullName>
    </submittedName>
</protein>
<dbReference type="InterPro" id="IPR023772">
    <property type="entry name" value="DNA-bd_HTH_TetR-type_CS"/>
</dbReference>
<evidence type="ECO:0000256" key="2">
    <source>
        <dbReference type="ARBA" id="ARBA00023125"/>
    </source>
</evidence>
<evidence type="ECO:0000313" key="6">
    <source>
        <dbReference type="EMBL" id="NKQ58122.1"/>
    </source>
</evidence>
<dbReference type="Pfam" id="PF00440">
    <property type="entry name" value="TetR_N"/>
    <property type="match status" value="1"/>
</dbReference>
<dbReference type="InterPro" id="IPR011075">
    <property type="entry name" value="TetR_C"/>
</dbReference>
<keyword evidence="2 4" id="KW-0238">DNA-binding</keyword>
<dbReference type="Gene3D" id="1.10.10.60">
    <property type="entry name" value="Homeodomain-like"/>
    <property type="match status" value="1"/>
</dbReference>
<reference evidence="6 7" key="1">
    <citation type="submission" date="2020-04" db="EMBL/GenBank/DDBJ databases">
        <title>Novel species.</title>
        <authorList>
            <person name="Teo W.F.A."/>
            <person name="Lipun K."/>
            <person name="Srisuk N."/>
            <person name="Duangmal K."/>
        </authorList>
    </citation>
    <scope>NUCLEOTIDE SEQUENCE [LARGE SCALE GENOMIC DNA]</scope>
    <source>
        <strain evidence="6 7">K13G38</strain>
    </source>
</reference>
<dbReference type="Gene3D" id="1.10.357.10">
    <property type="entry name" value="Tetracycline Repressor, domain 2"/>
    <property type="match status" value="1"/>
</dbReference>
<dbReference type="PROSITE" id="PS50977">
    <property type="entry name" value="HTH_TETR_2"/>
    <property type="match status" value="1"/>
</dbReference>
<feature type="DNA-binding region" description="H-T-H motif" evidence="4">
    <location>
        <begin position="13"/>
        <end position="32"/>
    </location>
</feature>
<evidence type="ECO:0000256" key="1">
    <source>
        <dbReference type="ARBA" id="ARBA00023015"/>
    </source>
</evidence>
<evidence type="ECO:0000256" key="3">
    <source>
        <dbReference type="ARBA" id="ARBA00023163"/>
    </source>
</evidence>
<dbReference type="Pfam" id="PF16925">
    <property type="entry name" value="TetR_C_13"/>
    <property type="match status" value="1"/>
</dbReference>
<evidence type="ECO:0000256" key="4">
    <source>
        <dbReference type="PROSITE-ProRule" id="PRU00335"/>
    </source>
</evidence>
<dbReference type="PROSITE" id="PS01081">
    <property type="entry name" value="HTH_TETR_1"/>
    <property type="match status" value="1"/>
</dbReference>
<dbReference type="SUPFAM" id="SSF46689">
    <property type="entry name" value="Homeodomain-like"/>
    <property type="match status" value="1"/>
</dbReference>
<name>A0ABX1JE99_9PSEU</name>
<dbReference type="PANTHER" id="PTHR47506">
    <property type="entry name" value="TRANSCRIPTIONAL REGULATORY PROTEIN"/>
    <property type="match status" value="1"/>
</dbReference>
<evidence type="ECO:0000313" key="7">
    <source>
        <dbReference type="Proteomes" id="UP000715441"/>
    </source>
</evidence>
<dbReference type="EMBL" id="JAAXLS010000049">
    <property type="protein sequence ID" value="NKQ58122.1"/>
    <property type="molecule type" value="Genomic_DNA"/>
</dbReference>
<accession>A0ABX1JE99</accession>
<keyword evidence="3" id="KW-0804">Transcription</keyword>
<dbReference type="Proteomes" id="UP000715441">
    <property type="component" value="Unassembled WGS sequence"/>
</dbReference>
<gene>
    <name evidence="6" type="ORF">HFP15_35215</name>
</gene>
<dbReference type="SUPFAM" id="SSF48498">
    <property type="entry name" value="Tetracyclin repressor-like, C-terminal domain"/>
    <property type="match status" value="1"/>
</dbReference>
<dbReference type="InterPro" id="IPR009057">
    <property type="entry name" value="Homeodomain-like_sf"/>
</dbReference>
<keyword evidence="7" id="KW-1185">Reference proteome</keyword>
<evidence type="ECO:0000259" key="5">
    <source>
        <dbReference type="PROSITE" id="PS50977"/>
    </source>
</evidence>
<proteinExistence type="predicted"/>
<comment type="caution">
    <text evidence="6">The sequence shown here is derived from an EMBL/GenBank/DDBJ whole genome shotgun (WGS) entry which is preliminary data.</text>
</comment>
<keyword evidence="1" id="KW-0805">Transcription regulation</keyword>
<dbReference type="InterPro" id="IPR036271">
    <property type="entry name" value="Tet_transcr_reg_TetR-rel_C_sf"/>
</dbReference>